<sequence length="68" mass="7964">MKKQKKRTIDSKIYKKDTSVFLKSSKNLVHTNVLAKKAPPALAGSQCRGQRKKKKKQKDYRRTWMETV</sequence>
<proteinExistence type="predicted"/>
<gene>
    <name evidence="2" type="ORF">WMO26_12260</name>
</gene>
<organism evidence="2 3">
    <name type="scientific">Solibaculum intestinale</name>
    <dbReference type="NCBI Taxonomy" id="3133165"/>
    <lineage>
        <taxon>Bacteria</taxon>
        <taxon>Bacillati</taxon>
        <taxon>Bacillota</taxon>
        <taxon>Clostridia</taxon>
        <taxon>Eubacteriales</taxon>
        <taxon>Oscillospiraceae</taxon>
        <taxon>Solibaculum</taxon>
    </lineage>
</organism>
<feature type="region of interest" description="Disordered" evidence="1">
    <location>
        <begin position="40"/>
        <end position="68"/>
    </location>
</feature>
<keyword evidence="3" id="KW-1185">Reference proteome</keyword>
<comment type="caution">
    <text evidence="2">The sequence shown here is derived from an EMBL/GenBank/DDBJ whole genome shotgun (WGS) entry which is preliminary data.</text>
</comment>
<dbReference type="EMBL" id="JBBMFD010000031">
    <property type="protein sequence ID" value="MEQ2441602.1"/>
    <property type="molecule type" value="Genomic_DNA"/>
</dbReference>
<protein>
    <submittedName>
        <fullName evidence="2">Uncharacterized protein</fullName>
    </submittedName>
</protein>
<reference evidence="2 3" key="1">
    <citation type="submission" date="2024-03" db="EMBL/GenBank/DDBJ databases">
        <title>Human intestinal bacterial collection.</title>
        <authorList>
            <person name="Pauvert C."/>
            <person name="Hitch T.C.A."/>
            <person name="Clavel T."/>
        </authorList>
    </citation>
    <scope>NUCLEOTIDE SEQUENCE [LARGE SCALE GENOMIC DNA]</scope>
    <source>
        <strain evidence="2 3">CLA-JM-H44</strain>
    </source>
</reference>
<evidence type="ECO:0000313" key="3">
    <source>
        <dbReference type="Proteomes" id="UP001489509"/>
    </source>
</evidence>
<dbReference type="Proteomes" id="UP001489509">
    <property type="component" value="Unassembled WGS sequence"/>
</dbReference>
<feature type="compositionally biased region" description="Basic residues" evidence="1">
    <location>
        <begin position="49"/>
        <end position="59"/>
    </location>
</feature>
<evidence type="ECO:0000313" key="2">
    <source>
        <dbReference type="EMBL" id="MEQ2441602.1"/>
    </source>
</evidence>
<evidence type="ECO:0000256" key="1">
    <source>
        <dbReference type="SAM" id="MobiDB-lite"/>
    </source>
</evidence>
<name>A0ABV1E4L6_9FIRM</name>
<dbReference type="RefSeq" id="WP_349220790.1">
    <property type="nucleotide sequence ID" value="NZ_JBBMFD010000031.1"/>
</dbReference>
<accession>A0ABV1E4L6</accession>